<protein>
    <recommendedName>
        <fullName evidence="3">MULE transposase domain-containing protein</fullName>
    </recommendedName>
</protein>
<dbReference type="AlphaFoldDB" id="A0AAN8FHU4"/>
<dbReference type="EMBL" id="WIXE01007764">
    <property type="protein sequence ID" value="KAK5980151.1"/>
    <property type="molecule type" value="Genomic_DNA"/>
</dbReference>
<organism evidence="1 2">
    <name type="scientific">Trichostrongylus colubriformis</name>
    <name type="common">Black scour worm</name>
    <dbReference type="NCBI Taxonomy" id="6319"/>
    <lineage>
        <taxon>Eukaryota</taxon>
        <taxon>Metazoa</taxon>
        <taxon>Ecdysozoa</taxon>
        <taxon>Nematoda</taxon>
        <taxon>Chromadorea</taxon>
        <taxon>Rhabditida</taxon>
        <taxon>Rhabditina</taxon>
        <taxon>Rhabditomorpha</taxon>
        <taxon>Strongyloidea</taxon>
        <taxon>Trichostrongylidae</taxon>
        <taxon>Trichostrongylus</taxon>
    </lineage>
</organism>
<name>A0AAN8FHU4_TRICO</name>
<evidence type="ECO:0008006" key="3">
    <source>
        <dbReference type="Google" id="ProtNLM"/>
    </source>
</evidence>
<reference evidence="1 2" key="1">
    <citation type="submission" date="2019-10" db="EMBL/GenBank/DDBJ databases">
        <title>Assembly and Annotation for the nematode Trichostrongylus colubriformis.</title>
        <authorList>
            <person name="Martin J."/>
        </authorList>
    </citation>
    <scope>NUCLEOTIDE SEQUENCE [LARGE SCALE GENOMIC DNA]</scope>
    <source>
        <strain evidence="1">G859</strain>
        <tissue evidence="1">Whole worm</tissue>
    </source>
</reference>
<gene>
    <name evidence="1" type="ORF">GCK32_020310</name>
</gene>
<comment type="caution">
    <text evidence="1">The sequence shown here is derived from an EMBL/GenBank/DDBJ whole genome shotgun (WGS) entry which is preliminary data.</text>
</comment>
<proteinExistence type="predicted"/>
<evidence type="ECO:0000313" key="2">
    <source>
        <dbReference type="Proteomes" id="UP001331761"/>
    </source>
</evidence>
<keyword evidence="2" id="KW-1185">Reference proteome</keyword>
<evidence type="ECO:0000313" key="1">
    <source>
        <dbReference type="EMBL" id="KAK5980151.1"/>
    </source>
</evidence>
<sequence length="123" mass="14212">MLAGGDGVHYLQPDATSGSSQLYTIYGVMANCVDVPLLFAITTRQHSAYGWCRKFLDFIRTTWYEGPFKDMWLKWDLLELRTTNVAESFHRLEHRALSEKPSHRRPPPCPAEFCHYRESSSSQ</sequence>
<accession>A0AAN8FHU4</accession>
<dbReference type="Proteomes" id="UP001331761">
    <property type="component" value="Unassembled WGS sequence"/>
</dbReference>